<evidence type="ECO:0000259" key="12">
    <source>
        <dbReference type="PROSITE" id="PS51177"/>
    </source>
</evidence>
<comment type="subunit">
    <text evidence="4">Homotrimer.</text>
</comment>
<comment type="function">
    <text evidence="2">Catalyzes the dismutation of two molecules of 6,7-dimethyl-8-ribityllumazine, resulting in the formation of riboflavin and 5-amino-6-(D-ribitylamino)uracil.</text>
</comment>
<dbReference type="SUPFAM" id="SSF63380">
    <property type="entry name" value="Riboflavin synthase domain-like"/>
    <property type="match status" value="2"/>
</dbReference>
<dbReference type="PANTHER" id="PTHR21098">
    <property type="entry name" value="RIBOFLAVIN SYNTHASE ALPHA CHAIN"/>
    <property type="match status" value="1"/>
</dbReference>
<dbReference type="PIRSF" id="PIRSF000498">
    <property type="entry name" value="Riboflavin_syn_A"/>
    <property type="match status" value="1"/>
</dbReference>
<dbReference type="Gene3D" id="2.40.30.20">
    <property type="match status" value="2"/>
</dbReference>
<dbReference type="InterPro" id="IPR026017">
    <property type="entry name" value="Lumazine-bd_dom"/>
</dbReference>
<reference evidence="13" key="1">
    <citation type="submission" date="2021-03" db="EMBL/GenBank/DDBJ databases">
        <title>Description of Psychrosphaera ytuae sp. nov. isolated from deep sea sediment of South China Sea.</title>
        <authorList>
            <person name="Zhang J."/>
            <person name="Xu X.-D."/>
        </authorList>
    </citation>
    <scope>NUCLEOTIDE SEQUENCE</scope>
    <source>
        <strain evidence="13">MTZ26</strain>
    </source>
</reference>
<dbReference type="CDD" id="cd00402">
    <property type="entry name" value="Riboflavin_synthase_like"/>
    <property type="match status" value="1"/>
</dbReference>
<dbReference type="NCBIfam" id="NF006767">
    <property type="entry name" value="PRK09289.1"/>
    <property type="match status" value="1"/>
</dbReference>
<feature type="domain" description="Lumazine-binding" evidence="12">
    <location>
        <begin position="98"/>
        <end position="194"/>
    </location>
</feature>
<evidence type="ECO:0000256" key="2">
    <source>
        <dbReference type="ARBA" id="ARBA00002803"/>
    </source>
</evidence>
<evidence type="ECO:0000256" key="6">
    <source>
        <dbReference type="ARBA" id="ARBA00013950"/>
    </source>
</evidence>
<dbReference type="PANTHER" id="PTHR21098:SF12">
    <property type="entry name" value="RIBOFLAVIN SYNTHASE"/>
    <property type="match status" value="1"/>
</dbReference>
<keyword evidence="7" id="KW-0686">Riboflavin biosynthesis</keyword>
<evidence type="ECO:0000256" key="4">
    <source>
        <dbReference type="ARBA" id="ARBA00011233"/>
    </source>
</evidence>
<dbReference type="FunFam" id="2.40.30.20:FF:000004">
    <property type="entry name" value="Riboflavin synthase, alpha subunit"/>
    <property type="match status" value="1"/>
</dbReference>
<dbReference type="AlphaFoldDB" id="A0A975DBS1"/>
<evidence type="ECO:0000256" key="7">
    <source>
        <dbReference type="ARBA" id="ARBA00022619"/>
    </source>
</evidence>
<keyword evidence="8 13" id="KW-0808">Transferase</keyword>
<evidence type="ECO:0000256" key="5">
    <source>
        <dbReference type="ARBA" id="ARBA00012827"/>
    </source>
</evidence>
<evidence type="ECO:0000256" key="10">
    <source>
        <dbReference type="NCBIfam" id="TIGR00187"/>
    </source>
</evidence>
<dbReference type="KEGG" id="psym:J1N51_14235"/>
<evidence type="ECO:0000256" key="11">
    <source>
        <dbReference type="PROSITE-ProRule" id="PRU00524"/>
    </source>
</evidence>
<feature type="repeat" description="Lumazine-binding" evidence="11">
    <location>
        <begin position="1"/>
        <end position="97"/>
    </location>
</feature>
<dbReference type="NCBIfam" id="TIGR00187">
    <property type="entry name" value="ribE"/>
    <property type="match status" value="1"/>
</dbReference>
<dbReference type="InterPro" id="IPR023366">
    <property type="entry name" value="ATP_synth_asu-like_sf"/>
</dbReference>
<feature type="domain" description="Lumazine-binding" evidence="12">
    <location>
        <begin position="1"/>
        <end position="97"/>
    </location>
</feature>
<dbReference type="GO" id="GO:0009231">
    <property type="term" value="P:riboflavin biosynthetic process"/>
    <property type="evidence" value="ECO:0007669"/>
    <property type="project" value="UniProtKB-KW"/>
</dbReference>
<keyword evidence="9" id="KW-0677">Repeat</keyword>
<evidence type="ECO:0000256" key="1">
    <source>
        <dbReference type="ARBA" id="ARBA00000968"/>
    </source>
</evidence>
<keyword evidence="14" id="KW-1185">Reference proteome</keyword>
<dbReference type="NCBIfam" id="NF009566">
    <property type="entry name" value="PRK13020.1"/>
    <property type="match status" value="1"/>
</dbReference>
<evidence type="ECO:0000256" key="9">
    <source>
        <dbReference type="ARBA" id="ARBA00022737"/>
    </source>
</evidence>
<accession>A0A975DBS1</accession>
<evidence type="ECO:0000313" key="13">
    <source>
        <dbReference type="EMBL" id="QTH63849.1"/>
    </source>
</evidence>
<feature type="repeat" description="Lumazine-binding" evidence="11">
    <location>
        <begin position="98"/>
        <end position="194"/>
    </location>
</feature>
<sequence length="216" mass="23320">MFTGIIEATGHLSNITRLGDDYQVEVTSTELDFSDVHLGDSIATNGVCLTVVSFTEQSFKADVSLETINNTGFKHYAAGQTVNLEKAMLPTTRFGGHMVSGHVDAVSHVQSVYDNGRAKDVWISVPAELQKYFVKKGSVTVDGISLTVNDVTDGQIKLTIVPHTFAQTTLAKVRTGDAVNLEVDIIARYVENFVSQNSGSSGVDMSLLARSGYLKK</sequence>
<dbReference type="InterPro" id="IPR017938">
    <property type="entry name" value="Riboflavin_synthase-like_b-brl"/>
</dbReference>
<dbReference type="EMBL" id="CP072110">
    <property type="protein sequence ID" value="QTH63849.1"/>
    <property type="molecule type" value="Genomic_DNA"/>
</dbReference>
<dbReference type="EC" id="2.5.1.9" evidence="5 10"/>
<dbReference type="FunFam" id="2.40.30.20:FF:000003">
    <property type="entry name" value="Riboflavin synthase, alpha subunit"/>
    <property type="match status" value="1"/>
</dbReference>
<comment type="catalytic activity">
    <reaction evidence="1">
        <text>2 6,7-dimethyl-8-(1-D-ribityl)lumazine + H(+) = 5-amino-6-(D-ribitylamino)uracil + riboflavin</text>
        <dbReference type="Rhea" id="RHEA:20772"/>
        <dbReference type="ChEBI" id="CHEBI:15378"/>
        <dbReference type="ChEBI" id="CHEBI:15934"/>
        <dbReference type="ChEBI" id="CHEBI:57986"/>
        <dbReference type="ChEBI" id="CHEBI:58201"/>
        <dbReference type="EC" id="2.5.1.9"/>
    </reaction>
</comment>
<gene>
    <name evidence="13" type="ORF">J1N51_14235</name>
</gene>
<organism evidence="13 14">
    <name type="scientific">Psychrosphaera ytuae</name>
    <dbReference type="NCBI Taxonomy" id="2820710"/>
    <lineage>
        <taxon>Bacteria</taxon>
        <taxon>Pseudomonadati</taxon>
        <taxon>Pseudomonadota</taxon>
        <taxon>Gammaproteobacteria</taxon>
        <taxon>Alteromonadales</taxon>
        <taxon>Pseudoalteromonadaceae</taxon>
        <taxon>Psychrosphaera</taxon>
    </lineage>
</organism>
<evidence type="ECO:0000256" key="8">
    <source>
        <dbReference type="ARBA" id="ARBA00022679"/>
    </source>
</evidence>
<dbReference type="Proteomes" id="UP000682739">
    <property type="component" value="Chromosome"/>
</dbReference>
<dbReference type="Pfam" id="PF00677">
    <property type="entry name" value="Lum_binding"/>
    <property type="match status" value="2"/>
</dbReference>
<dbReference type="InterPro" id="IPR001783">
    <property type="entry name" value="Lumazine-bd"/>
</dbReference>
<name>A0A975DBS1_9GAMM</name>
<proteinExistence type="predicted"/>
<protein>
    <recommendedName>
        <fullName evidence="6 10">Riboflavin synthase</fullName>
        <ecNumber evidence="5 10">2.5.1.9</ecNumber>
    </recommendedName>
</protein>
<dbReference type="PROSITE" id="PS51177">
    <property type="entry name" value="LUMAZINE_BIND"/>
    <property type="match status" value="2"/>
</dbReference>
<dbReference type="RefSeq" id="WP_208831904.1">
    <property type="nucleotide sequence ID" value="NZ_CP072110.1"/>
</dbReference>
<dbReference type="GO" id="GO:0004746">
    <property type="term" value="F:riboflavin synthase activity"/>
    <property type="evidence" value="ECO:0007669"/>
    <property type="project" value="UniProtKB-UniRule"/>
</dbReference>
<evidence type="ECO:0000313" key="14">
    <source>
        <dbReference type="Proteomes" id="UP000682739"/>
    </source>
</evidence>
<comment type="pathway">
    <text evidence="3">Cofactor biosynthesis; riboflavin biosynthesis; riboflavin from 2-hydroxy-3-oxobutyl phosphate and 5-amino-6-(D-ribitylamino)uracil: step 2/2.</text>
</comment>
<evidence type="ECO:0000256" key="3">
    <source>
        <dbReference type="ARBA" id="ARBA00004887"/>
    </source>
</evidence>